<keyword evidence="8 11" id="KW-0472">Membrane</keyword>
<dbReference type="InterPro" id="IPR000326">
    <property type="entry name" value="PAP2/HPO"/>
</dbReference>
<dbReference type="Pfam" id="PF01569">
    <property type="entry name" value="PAP2"/>
    <property type="match status" value="1"/>
</dbReference>
<evidence type="ECO:0000256" key="2">
    <source>
        <dbReference type="ARBA" id="ARBA00004922"/>
    </source>
</evidence>
<dbReference type="AlphaFoldDB" id="A0A8D8QS02"/>
<dbReference type="InterPro" id="IPR036938">
    <property type="entry name" value="PAP2/HPO_sf"/>
</dbReference>
<dbReference type="PANTHER" id="PTHR11247:SF1">
    <property type="entry name" value="DOLICHYLDIPHOSPHATASE 1"/>
    <property type="match status" value="1"/>
</dbReference>
<dbReference type="CDD" id="cd03382">
    <property type="entry name" value="PAP2_dolichyldiphosphatase"/>
    <property type="match status" value="1"/>
</dbReference>
<keyword evidence="6 11" id="KW-0256">Endoplasmic reticulum</keyword>
<dbReference type="SMART" id="SM00014">
    <property type="entry name" value="acidPPc"/>
    <property type="match status" value="1"/>
</dbReference>
<dbReference type="GO" id="GO:0047874">
    <property type="term" value="F:dolichyldiphosphatase activity"/>
    <property type="evidence" value="ECO:0007669"/>
    <property type="project" value="UniProtKB-UniRule"/>
</dbReference>
<feature type="domain" description="Phosphatidic acid phosphatase type 2/haloperoxidase" evidence="12">
    <location>
        <begin position="56"/>
        <end position="177"/>
    </location>
</feature>
<evidence type="ECO:0000256" key="11">
    <source>
        <dbReference type="RuleBase" id="RU367078"/>
    </source>
</evidence>
<evidence type="ECO:0000256" key="4">
    <source>
        <dbReference type="ARBA" id="ARBA00022692"/>
    </source>
</evidence>
<dbReference type="EC" id="3.6.1.43" evidence="11"/>
<dbReference type="InterPro" id="IPR039667">
    <property type="entry name" value="Dolichyldiphosphatase_PAP2"/>
</dbReference>
<feature type="transmembrane region" description="Helical" evidence="11">
    <location>
        <begin position="162"/>
        <end position="188"/>
    </location>
</feature>
<keyword evidence="7 11" id="KW-1133">Transmembrane helix</keyword>
<name>A0A8D8QS02_9HEMI</name>
<sequence length="236" mass="27764">MSEVPDMVEWSPLTLTYVEYPQGDIVGKFLALMSLTPFGVLIGFVTLILFRRDLHTVSFLVGLLLNEVLNMVLKYIIQEPRPLRAHIDKVSVPYGMPSSHAQFMWFFSMYILCFVVVRLRYNNSSYKYESYWKVFIVLSSLFLTCIVSYSRVYLLYHTWNQILYGALIGCVFATGWFLITQFILTPLFPMITQWRISEVLMIRDTTLIPNILWFEYTHCRQETRARSRKLVSMKSQ</sequence>
<dbReference type="EMBL" id="HBUF01096481">
    <property type="protein sequence ID" value="CAG6636946.1"/>
    <property type="molecule type" value="Transcribed_RNA"/>
</dbReference>
<evidence type="ECO:0000256" key="6">
    <source>
        <dbReference type="ARBA" id="ARBA00022824"/>
    </source>
</evidence>
<dbReference type="FunFam" id="1.20.144.10:FF:000003">
    <property type="entry name" value="Dolichyldiphosphatase 1"/>
    <property type="match status" value="1"/>
</dbReference>
<organism evidence="13">
    <name type="scientific">Cacopsylla melanoneura</name>
    <dbReference type="NCBI Taxonomy" id="428564"/>
    <lineage>
        <taxon>Eukaryota</taxon>
        <taxon>Metazoa</taxon>
        <taxon>Ecdysozoa</taxon>
        <taxon>Arthropoda</taxon>
        <taxon>Hexapoda</taxon>
        <taxon>Insecta</taxon>
        <taxon>Pterygota</taxon>
        <taxon>Neoptera</taxon>
        <taxon>Paraneoptera</taxon>
        <taxon>Hemiptera</taxon>
        <taxon>Sternorrhyncha</taxon>
        <taxon>Psylloidea</taxon>
        <taxon>Psyllidae</taxon>
        <taxon>Psyllinae</taxon>
        <taxon>Cacopsylla</taxon>
    </lineage>
</organism>
<keyword evidence="4 11" id="KW-0812">Transmembrane</keyword>
<comment type="pathway">
    <text evidence="2 11">Protein modification; protein glycosylation.</text>
</comment>
<dbReference type="GO" id="GO:0008610">
    <property type="term" value="P:lipid biosynthetic process"/>
    <property type="evidence" value="ECO:0007669"/>
    <property type="project" value="TreeGrafter"/>
</dbReference>
<comment type="similarity">
    <text evidence="3 11">Belongs to the dolichyldiphosphatase family.</text>
</comment>
<comment type="subcellular location">
    <subcellularLocation>
        <location evidence="1 11">Endoplasmic reticulum membrane</location>
        <topology evidence="1 11">Multi-pass membrane protein</topology>
    </subcellularLocation>
</comment>
<dbReference type="GO" id="GO:0005789">
    <property type="term" value="C:endoplasmic reticulum membrane"/>
    <property type="evidence" value="ECO:0007669"/>
    <property type="project" value="UniProtKB-SubCell"/>
</dbReference>
<evidence type="ECO:0000256" key="3">
    <source>
        <dbReference type="ARBA" id="ARBA00005518"/>
    </source>
</evidence>
<protein>
    <recommendedName>
        <fullName evidence="11">Dolichyldiphosphatase</fullName>
        <ecNumber evidence="11">3.6.1.43</ecNumber>
    </recommendedName>
</protein>
<dbReference type="PANTHER" id="PTHR11247">
    <property type="entry name" value="PALMITOYL-PROTEIN THIOESTERASE/DOLICHYLDIPHOSPHATASE 1"/>
    <property type="match status" value="1"/>
</dbReference>
<evidence type="ECO:0000256" key="8">
    <source>
        <dbReference type="ARBA" id="ARBA00023136"/>
    </source>
</evidence>
<feature type="transmembrane region" description="Helical" evidence="11">
    <location>
        <begin position="29"/>
        <end position="50"/>
    </location>
</feature>
<comment type="function">
    <text evidence="9 11">Required for efficient N-glycosylation. Necessary for maintaining optimal levels of dolichol-linked oligosaccharides. Hydrolyzes dolichyl pyrophosphate at a very high rate and dolichyl monophosphate at a much lower rate. Does not act on phosphatidate.</text>
</comment>
<evidence type="ECO:0000256" key="10">
    <source>
        <dbReference type="ARBA" id="ARBA00047349"/>
    </source>
</evidence>
<evidence type="ECO:0000256" key="5">
    <source>
        <dbReference type="ARBA" id="ARBA00022801"/>
    </source>
</evidence>
<reference evidence="13" key="1">
    <citation type="submission" date="2021-05" db="EMBL/GenBank/DDBJ databases">
        <authorList>
            <person name="Alioto T."/>
            <person name="Alioto T."/>
            <person name="Gomez Garrido J."/>
        </authorList>
    </citation>
    <scope>NUCLEOTIDE SEQUENCE</scope>
</reference>
<feature type="transmembrane region" description="Helical" evidence="11">
    <location>
        <begin position="57"/>
        <end position="77"/>
    </location>
</feature>
<dbReference type="Gene3D" id="1.20.144.10">
    <property type="entry name" value="Phosphatidic acid phosphatase type 2/haloperoxidase"/>
    <property type="match status" value="1"/>
</dbReference>
<dbReference type="GO" id="GO:0006487">
    <property type="term" value="P:protein N-linked glycosylation"/>
    <property type="evidence" value="ECO:0007669"/>
    <property type="project" value="UniProtKB-UniRule"/>
</dbReference>
<evidence type="ECO:0000256" key="7">
    <source>
        <dbReference type="ARBA" id="ARBA00022989"/>
    </source>
</evidence>
<evidence type="ECO:0000313" key="13">
    <source>
        <dbReference type="EMBL" id="CAG6636946.1"/>
    </source>
</evidence>
<keyword evidence="5 11" id="KW-0378">Hydrolase</keyword>
<evidence type="ECO:0000256" key="9">
    <source>
        <dbReference type="ARBA" id="ARBA00024907"/>
    </source>
</evidence>
<comment type="catalytic activity">
    <reaction evidence="10 11">
        <text>a di-trans,poly-cis-dolichyl diphosphate + H2O = a di-trans,poly-cis-dolichyl phosphate + phosphate + H(+)</text>
        <dbReference type="Rhea" id="RHEA:14385"/>
        <dbReference type="Rhea" id="RHEA-COMP:19498"/>
        <dbReference type="Rhea" id="RHEA-COMP:19506"/>
        <dbReference type="ChEBI" id="CHEBI:15377"/>
        <dbReference type="ChEBI" id="CHEBI:15378"/>
        <dbReference type="ChEBI" id="CHEBI:43474"/>
        <dbReference type="ChEBI" id="CHEBI:57497"/>
        <dbReference type="ChEBI" id="CHEBI:57683"/>
        <dbReference type="EC" id="3.6.1.43"/>
    </reaction>
</comment>
<feature type="transmembrane region" description="Helical" evidence="11">
    <location>
        <begin position="103"/>
        <end position="119"/>
    </location>
</feature>
<dbReference type="EMBL" id="HBUF01545443">
    <property type="protein sequence ID" value="CAG6756748.1"/>
    <property type="molecule type" value="Transcribed_RNA"/>
</dbReference>
<dbReference type="SUPFAM" id="SSF48317">
    <property type="entry name" value="Acid phosphatase/Vanadium-dependent haloperoxidase"/>
    <property type="match status" value="1"/>
</dbReference>
<proteinExistence type="inferred from homology"/>
<evidence type="ECO:0000259" key="12">
    <source>
        <dbReference type="SMART" id="SM00014"/>
    </source>
</evidence>
<feature type="transmembrane region" description="Helical" evidence="11">
    <location>
        <begin position="131"/>
        <end position="150"/>
    </location>
</feature>
<dbReference type="UniPathway" id="UPA00378"/>
<evidence type="ECO:0000256" key="1">
    <source>
        <dbReference type="ARBA" id="ARBA00004477"/>
    </source>
</evidence>
<accession>A0A8D8QS02</accession>